<dbReference type="Proteomes" id="UP000262257">
    <property type="component" value="Unassembled WGS sequence"/>
</dbReference>
<evidence type="ECO:0000313" key="1">
    <source>
        <dbReference type="EMBL" id="HCM30747.1"/>
    </source>
</evidence>
<organism evidence="1 3">
    <name type="scientific">Acinetobacter radioresistens</name>
    <dbReference type="NCBI Taxonomy" id="40216"/>
    <lineage>
        <taxon>Bacteria</taxon>
        <taxon>Pseudomonadati</taxon>
        <taxon>Pseudomonadota</taxon>
        <taxon>Gammaproteobacteria</taxon>
        <taxon>Moraxellales</taxon>
        <taxon>Moraxellaceae</taxon>
        <taxon>Acinetobacter</taxon>
    </lineage>
</organism>
<dbReference type="Proteomes" id="UP000314285">
    <property type="component" value="Unassembled WGS sequence"/>
</dbReference>
<protein>
    <recommendedName>
        <fullName evidence="5">KTSC domain-containing protein</fullName>
    </recommendedName>
</protein>
<evidence type="ECO:0000313" key="2">
    <source>
        <dbReference type="EMBL" id="TNX91389.1"/>
    </source>
</evidence>
<proteinExistence type="predicted"/>
<evidence type="ECO:0000313" key="4">
    <source>
        <dbReference type="Proteomes" id="UP000314285"/>
    </source>
</evidence>
<sequence length="82" mass="9305">MGLILEAYKDVSGKSHIEFYYIGSDYIMVQFKGSAKQYVYTYISAGEHHVEKMKQLAVSGKGLTAYINQHVRDAFATIMYAQ</sequence>
<comment type="caution">
    <text evidence="1">The sequence shown here is derived from an EMBL/GenBank/DDBJ whole genome shotgun (WGS) entry which is preliminary data.</text>
</comment>
<name>A0A3D3FZH9_ACIRA</name>
<evidence type="ECO:0008006" key="5">
    <source>
        <dbReference type="Google" id="ProtNLM"/>
    </source>
</evidence>
<gene>
    <name evidence="1" type="ORF">DIC32_03105</name>
    <name evidence="2" type="ORF">FHY67_10420</name>
</gene>
<reference evidence="2 4" key="2">
    <citation type="submission" date="2019-06" db="EMBL/GenBank/DDBJ databases">
        <title>Genome of Acinetobacter radioresistens APH1, a phenol degrading strain.</title>
        <authorList>
            <person name="Liu Y."/>
        </authorList>
    </citation>
    <scope>NUCLEOTIDE SEQUENCE [LARGE SCALE GENOMIC DNA]</scope>
    <source>
        <strain evidence="2 4">APH1</strain>
    </source>
</reference>
<dbReference type="EMBL" id="DPXL01000043">
    <property type="protein sequence ID" value="HCM30747.1"/>
    <property type="molecule type" value="Genomic_DNA"/>
</dbReference>
<reference evidence="1 3" key="1">
    <citation type="journal article" date="2018" name="Nat. Biotechnol.">
        <title>A standardized bacterial taxonomy based on genome phylogeny substantially revises the tree of life.</title>
        <authorList>
            <person name="Parks D.H."/>
            <person name="Chuvochina M."/>
            <person name="Waite D.W."/>
            <person name="Rinke C."/>
            <person name="Skarshewski A."/>
            <person name="Chaumeil P.A."/>
            <person name="Hugenholtz P."/>
        </authorList>
    </citation>
    <scope>NUCLEOTIDE SEQUENCE [LARGE SCALE GENOMIC DNA]</scope>
    <source>
        <strain evidence="1">UBA10045</strain>
    </source>
</reference>
<dbReference type="EMBL" id="VFBM01000007">
    <property type="protein sequence ID" value="TNX91389.1"/>
    <property type="molecule type" value="Genomic_DNA"/>
</dbReference>
<accession>A0A3D3FZH9</accession>
<evidence type="ECO:0000313" key="3">
    <source>
        <dbReference type="Proteomes" id="UP000262257"/>
    </source>
</evidence>
<dbReference type="AlphaFoldDB" id="A0A3D3FZH9"/>